<organism evidence="1 2">
    <name type="scientific">Parvibium lacunae</name>
    <dbReference type="NCBI Taxonomy" id="1888893"/>
    <lineage>
        <taxon>Bacteria</taxon>
        <taxon>Pseudomonadati</taxon>
        <taxon>Pseudomonadota</taxon>
        <taxon>Betaproteobacteria</taxon>
        <taxon>Burkholderiales</taxon>
        <taxon>Alcaligenaceae</taxon>
        <taxon>Parvibium</taxon>
    </lineage>
</organism>
<dbReference type="Pfam" id="PF12900">
    <property type="entry name" value="Pyridox_ox_2"/>
    <property type="match status" value="1"/>
</dbReference>
<dbReference type="InterPro" id="IPR012349">
    <property type="entry name" value="Split_barrel_FMN-bd"/>
</dbReference>
<dbReference type="InterPro" id="IPR024747">
    <property type="entry name" value="Pyridox_Oxase-rel"/>
</dbReference>
<dbReference type="RefSeq" id="WP_114402137.1">
    <property type="nucleotide sequence ID" value="NZ_QPGB01000002.1"/>
</dbReference>
<evidence type="ECO:0000313" key="2">
    <source>
        <dbReference type="Proteomes" id="UP000252357"/>
    </source>
</evidence>
<reference evidence="1 2" key="1">
    <citation type="journal article" date="2018" name="Int. J. Syst. Evol. Microbiol.">
        <title>Parvibium lacunae gen. nov., sp. nov., a new member of the family Alcaligenaceae isolated from a freshwater pond.</title>
        <authorList>
            <person name="Chen W.M."/>
            <person name="Xie P.B."/>
            <person name="Hsu M.Y."/>
            <person name="Sheu S.Y."/>
        </authorList>
    </citation>
    <scope>NUCLEOTIDE SEQUENCE [LARGE SCALE GENOMIC DNA]</scope>
    <source>
        <strain evidence="1 2">KMB9</strain>
    </source>
</reference>
<dbReference type="OrthoDB" id="116031at2"/>
<evidence type="ECO:0000313" key="1">
    <source>
        <dbReference type="EMBL" id="RCS58050.1"/>
    </source>
</evidence>
<accession>A0A368L4G7</accession>
<name>A0A368L4G7_9BURK</name>
<gene>
    <name evidence="1" type="ORF">DU000_04195</name>
</gene>
<comment type="caution">
    <text evidence="1">The sequence shown here is derived from an EMBL/GenBank/DDBJ whole genome shotgun (WGS) entry which is preliminary data.</text>
</comment>
<dbReference type="Gene3D" id="2.30.110.10">
    <property type="entry name" value="Electron Transport, Fmn-binding Protein, Chain A"/>
    <property type="match status" value="1"/>
</dbReference>
<protein>
    <submittedName>
        <fullName evidence="1">Pyridoxamine 5'-phosphate oxidase family protein</fullName>
    </submittedName>
</protein>
<dbReference type="EMBL" id="QPGB01000002">
    <property type="protein sequence ID" value="RCS58050.1"/>
    <property type="molecule type" value="Genomic_DNA"/>
</dbReference>
<proteinExistence type="predicted"/>
<keyword evidence="2" id="KW-1185">Reference proteome</keyword>
<dbReference type="PANTHER" id="PTHR34071">
    <property type="entry name" value="5-NITROIMIDAZOLE ANTIBIOTICS RESISTANCE PROTEIN, NIMA-FAMILY-RELATED PROTEIN-RELATED"/>
    <property type="match status" value="1"/>
</dbReference>
<dbReference type="AlphaFoldDB" id="A0A368L4G7"/>
<dbReference type="SUPFAM" id="SSF50475">
    <property type="entry name" value="FMN-binding split barrel"/>
    <property type="match status" value="1"/>
</dbReference>
<dbReference type="Proteomes" id="UP000252357">
    <property type="component" value="Unassembled WGS sequence"/>
</dbReference>
<dbReference type="PANTHER" id="PTHR34071:SF2">
    <property type="entry name" value="FLAVIN-NUCLEOTIDE-BINDING PROTEIN"/>
    <property type="match status" value="1"/>
</dbReference>
<sequence>MANRKDFSPTDRTRLKRKSNRGRYDAKTVYDILDAAIFASIGFVIDGQPHLIPTAIWREDVWLYIHGSNGSRLIQHLASGAPAVVSVTHLDGLVLARSAFHGSVNYRSVCLYGEFEKVEAAEEKYRQMQLFYEKLVPGRWQDMRPPTANELAATSVLMIRIEEAVAKIRSGPPIDDEADMLLPHWAGVIPTQQVWGQPQADEKLNPWVVMPDYLARYGAQG</sequence>